<feature type="transmembrane region" description="Helical" evidence="5">
    <location>
        <begin position="114"/>
        <end position="134"/>
    </location>
</feature>
<evidence type="ECO:0000259" key="6">
    <source>
        <dbReference type="Pfam" id="PF04116"/>
    </source>
</evidence>
<dbReference type="Proteomes" id="UP001208570">
    <property type="component" value="Unassembled WGS sequence"/>
</dbReference>
<sequence length="283" mass="33013">MGQLEAFWTYVYRDLFRENDYNLIVYGTLAWLGVVFYGLCGLLMYVDLTGKPKWMLKFKTQPGINEPLDGKRLWNAVQVATANHVFISFPYLMFLYHAHKLVGSSCLPEDLPSFGQIILCFVVSLAVEEIGFYYTHRLSHWGLLYKYIHKKHHEWTAPVGVVSVYAHPLEHIICNLMPLTSGPVLVGAHHFTTVLWYTAALSSTIIHHSGYHLPLLPSPELHDYHHLKFRWNYGVIGLLDWFHGTDRQFRKTPQFKRHRVLLGMKPMTEIFKEEKEKRHNNYG</sequence>
<dbReference type="GO" id="GO:0016020">
    <property type="term" value="C:membrane"/>
    <property type="evidence" value="ECO:0007669"/>
    <property type="project" value="UniProtKB-SubCell"/>
</dbReference>
<evidence type="ECO:0000256" key="2">
    <source>
        <dbReference type="ARBA" id="ARBA00022692"/>
    </source>
</evidence>
<dbReference type="InterPro" id="IPR006694">
    <property type="entry name" value="Fatty_acid_hydroxylase"/>
</dbReference>
<evidence type="ECO:0000313" key="8">
    <source>
        <dbReference type="Proteomes" id="UP001208570"/>
    </source>
</evidence>
<evidence type="ECO:0000313" key="7">
    <source>
        <dbReference type="EMBL" id="KAK2149066.1"/>
    </source>
</evidence>
<feature type="domain" description="Fatty acid hydroxylase" evidence="6">
    <location>
        <begin position="121"/>
        <end position="245"/>
    </location>
</feature>
<dbReference type="InterPro" id="IPR050307">
    <property type="entry name" value="Sterol_Desaturase_Related"/>
</dbReference>
<evidence type="ECO:0000256" key="1">
    <source>
        <dbReference type="ARBA" id="ARBA00004370"/>
    </source>
</evidence>
<comment type="subcellular location">
    <subcellularLocation>
        <location evidence="1">Membrane</location>
    </subcellularLocation>
</comment>
<dbReference type="GO" id="GO:0005506">
    <property type="term" value="F:iron ion binding"/>
    <property type="evidence" value="ECO:0007669"/>
    <property type="project" value="InterPro"/>
</dbReference>
<organism evidence="7 8">
    <name type="scientific">Paralvinella palmiformis</name>
    <dbReference type="NCBI Taxonomy" id="53620"/>
    <lineage>
        <taxon>Eukaryota</taxon>
        <taxon>Metazoa</taxon>
        <taxon>Spiralia</taxon>
        <taxon>Lophotrochozoa</taxon>
        <taxon>Annelida</taxon>
        <taxon>Polychaeta</taxon>
        <taxon>Sedentaria</taxon>
        <taxon>Canalipalpata</taxon>
        <taxon>Terebellida</taxon>
        <taxon>Terebelliformia</taxon>
        <taxon>Alvinellidae</taxon>
        <taxon>Paralvinella</taxon>
    </lineage>
</organism>
<dbReference type="AlphaFoldDB" id="A0AAD9MZ49"/>
<protein>
    <recommendedName>
        <fullName evidence="6">Fatty acid hydroxylase domain-containing protein</fullName>
    </recommendedName>
</protein>
<dbReference type="GO" id="GO:0016491">
    <property type="term" value="F:oxidoreductase activity"/>
    <property type="evidence" value="ECO:0007669"/>
    <property type="project" value="InterPro"/>
</dbReference>
<feature type="transmembrane region" description="Helical" evidence="5">
    <location>
        <begin position="73"/>
        <end position="94"/>
    </location>
</feature>
<dbReference type="GO" id="GO:0008610">
    <property type="term" value="P:lipid biosynthetic process"/>
    <property type="evidence" value="ECO:0007669"/>
    <property type="project" value="InterPro"/>
</dbReference>
<keyword evidence="4 5" id="KW-0472">Membrane</keyword>
<name>A0AAD9MZ49_9ANNE</name>
<keyword evidence="2 5" id="KW-0812">Transmembrane</keyword>
<reference evidence="7" key="1">
    <citation type="journal article" date="2023" name="Mol. Biol. Evol.">
        <title>Third-Generation Sequencing Reveals the Adaptive Role of the Epigenome in Three Deep-Sea Polychaetes.</title>
        <authorList>
            <person name="Perez M."/>
            <person name="Aroh O."/>
            <person name="Sun Y."/>
            <person name="Lan Y."/>
            <person name="Juniper S.K."/>
            <person name="Young C.R."/>
            <person name="Angers B."/>
            <person name="Qian P.Y."/>
        </authorList>
    </citation>
    <scope>NUCLEOTIDE SEQUENCE</scope>
    <source>
        <strain evidence="7">P08H-3</strain>
    </source>
</reference>
<evidence type="ECO:0000256" key="3">
    <source>
        <dbReference type="ARBA" id="ARBA00022989"/>
    </source>
</evidence>
<comment type="caution">
    <text evidence="7">The sequence shown here is derived from an EMBL/GenBank/DDBJ whole genome shotgun (WGS) entry which is preliminary data.</text>
</comment>
<feature type="transmembrane region" description="Helical" evidence="5">
    <location>
        <begin position="23"/>
        <end position="46"/>
    </location>
</feature>
<keyword evidence="8" id="KW-1185">Reference proteome</keyword>
<dbReference type="PANTHER" id="PTHR11863">
    <property type="entry name" value="STEROL DESATURASE"/>
    <property type="match status" value="1"/>
</dbReference>
<evidence type="ECO:0000256" key="4">
    <source>
        <dbReference type="ARBA" id="ARBA00023136"/>
    </source>
</evidence>
<dbReference type="Pfam" id="PF04116">
    <property type="entry name" value="FA_hydroxylase"/>
    <property type="match status" value="1"/>
</dbReference>
<dbReference type="EMBL" id="JAODUP010000469">
    <property type="protein sequence ID" value="KAK2149066.1"/>
    <property type="molecule type" value="Genomic_DNA"/>
</dbReference>
<proteinExistence type="predicted"/>
<gene>
    <name evidence="7" type="ORF">LSH36_469g01051</name>
</gene>
<accession>A0AAD9MZ49</accession>
<keyword evidence="3 5" id="KW-1133">Transmembrane helix</keyword>
<evidence type="ECO:0000256" key="5">
    <source>
        <dbReference type="SAM" id="Phobius"/>
    </source>
</evidence>